<dbReference type="InterPro" id="IPR036397">
    <property type="entry name" value="RNaseH_sf"/>
</dbReference>
<name>X1M768_9ZZZZ</name>
<protein>
    <recommendedName>
        <fullName evidence="4">Exonuclease domain-containing protein</fullName>
    </recommendedName>
</protein>
<feature type="non-terminal residue" evidence="5">
    <location>
        <position position="1"/>
    </location>
</feature>
<dbReference type="CDD" id="cd06133">
    <property type="entry name" value="ERI-1_3'hExo_like"/>
    <property type="match status" value="1"/>
</dbReference>
<dbReference type="InterPro" id="IPR013520">
    <property type="entry name" value="Ribonucl_H"/>
</dbReference>
<keyword evidence="1" id="KW-0540">Nuclease</keyword>
<dbReference type="SMART" id="SM00479">
    <property type="entry name" value="EXOIII"/>
    <property type="match status" value="1"/>
</dbReference>
<evidence type="ECO:0000256" key="2">
    <source>
        <dbReference type="ARBA" id="ARBA00022801"/>
    </source>
</evidence>
<keyword evidence="3" id="KW-0269">Exonuclease</keyword>
<accession>X1M768</accession>
<dbReference type="PANTHER" id="PTHR23044:SF61">
    <property type="entry name" value="3'-5' EXORIBONUCLEASE 1-RELATED"/>
    <property type="match status" value="1"/>
</dbReference>
<sequence length="215" mass="24138">RPEEIEWAAGFARSAPRRLALLVNLKCFQFLRYFPAIDAIPAEEMEIIEIGACWVTERGVVLERFQHLAKPLVRPALTPFCKKLIGITQEEIDQAPLFPVAAQALQAFVREVVSSDTVWMSWGNYDHKQLTREAQRHEITMPLAMPHQNAKRLFAKVQRIGKEVGMARACALAGIPLEGQHHRGLDDAVSIAKLMPWVLGHATLSGQSHVPEVHK</sequence>
<dbReference type="AlphaFoldDB" id="X1M768"/>
<dbReference type="Gene3D" id="3.30.420.10">
    <property type="entry name" value="Ribonuclease H-like superfamily/Ribonuclease H"/>
    <property type="match status" value="1"/>
</dbReference>
<dbReference type="Pfam" id="PF00929">
    <property type="entry name" value="RNase_T"/>
    <property type="match status" value="1"/>
</dbReference>
<evidence type="ECO:0000259" key="4">
    <source>
        <dbReference type="SMART" id="SM00479"/>
    </source>
</evidence>
<reference evidence="5" key="1">
    <citation type="journal article" date="2014" name="Front. Microbiol.">
        <title>High frequency of phylogenetically diverse reductive dehalogenase-homologous genes in deep subseafloor sedimentary metagenomes.</title>
        <authorList>
            <person name="Kawai M."/>
            <person name="Futagami T."/>
            <person name="Toyoda A."/>
            <person name="Takaki Y."/>
            <person name="Nishi S."/>
            <person name="Hori S."/>
            <person name="Arai W."/>
            <person name="Tsubouchi T."/>
            <person name="Morono Y."/>
            <person name="Uchiyama I."/>
            <person name="Ito T."/>
            <person name="Fujiyama A."/>
            <person name="Inagaki F."/>
            <person name="Takami H."/>
        </authorList>
    </citation>
    <scope>NUCLEOTIDE SEQUENCE</scope>
    <source>
        <strain evidence="5">Expedition CK06-06</strain>
    </source>
</reference>
<evidence type="ECO:0000313" key="5">
    <source>
        <dbReference type="EMBL" id="GAI02214.1"/>
    </source>
</evidence>
<dbReference type="GO" id="GO:0003676">
    <property type="term" value="F:nucleic acid binding"/>
    <property type="evidence" value="ECO:0007669"/>
    <property type="project" value="InterPro"/>
</dbReference>
<evidence type="ECO:0000256" key="1">
    <source>
        <dbReference type="ARBA" id="ARBA00022722"/>
    </source>
</evidence>
<keyword evidence="2" id="KW-0378">Hydrolase</keyword>
<dbReference type="InterPro" id="IPR012337">
    <property type="entry name" value="RNaseH-like_sf"/>
</dbReference>
<feature type="domain" description="Exonuclease" evidence="4">
    <location>
        <begin position="33"/>
        <end position="204"/>
    </location>
</feature>
<dbReference type="InterPro" id="IPR051274">
    <property type="entry name" value="3-5_Exoribonuclease"/>
</dbReference>
<organism evidence="5">
    <name type="scientific">marine sediment metagenome</name>
    <dbReference type="NCBI Taxonomy" id="412755"/>
    <lineage>
        <taxon>unclassified sequences</taxon>
        <taxon>metagenomes</taxon>
        <taxon>ecological metagenomes</taxon>
    </lineage>
</organism>
<dbReference type="EMBL" id="BARV01002053">
    <property type="protein sequence ID" value="GAI02214.1"/>
    <property type="molecule type" value="Genomic_DNA"/>
</dbReference>
<dbReference type="SUPFAM" id="SSF53098">
    <property type="entry name" value="Ribonuclease H-like"/>
    <property type="match status" value="1"/>
</dbReference>
<comment type="caution">
    <text evidence="5">The sequence shown here is derived from an EMBL/GenBank/DDBJ whole genome shotgun (WGS) entry which is preliminary data.</text>
</comment>
<dbReference type="GO" id="GO:0000175">
    <property type="term" value="F:3'-5'-RNA exonuclease activity"/>
    <property type="evidence" value="ECO:0007669"/>
    <property type="project" value="InterPro"/>
</dbReference>
<evidence type="ECO:0000256" key="3">
    <source>
        <dbReference type="ARBA" id="ARBA00022839"/>
    </source>
</evidence>
<dbReference type="InterPro" id="IPR047201">
    <property type="entry name" value="ERI-1_3'hExo-like"/>
</dbReference>
<gene>
    <name evidence="5" type="ORF">S06H3_05514</name>
</gene>
<proteinExistence type="predicted"/>
<dbReference type="PANTHER" id="PTHR23044">
    <property type="entry name" value="3'-5' EXONUCLEASE ERI1-RELATED"/>
    <property type="match status" value="1"/>
</dbReference>